<dbReference type="EMBL" id="MHUS01000016">
    <property type="protein sequence ID" value="OHA80874.1"/>
    <property type="molecule type" value="Genomic_DNA"/>
</dbReference>
<gene>
    <name evidence="1" type="ORF">A2675_02150</name>
</gene>
<accession>A0A1G2S6X3</accession>
<proteinExistence type="predicted"/>
<protein>
    <submittedName>
        <fullName evidence="1">Uncharacterized protein</fullName>
    </submittedName>
</protein>
<evidence type="ECO:0000313" key="1">
    <source>
        <dbReference type="EMBL" id="OHA80874.1"/>
    </source>
</evidence>
<evidence type="ECO:0000313" key="2">
    <source>
        <dbReference type="Proteomes" id="UP000176997"/>
    </source>
</evidence>
<dbReference type="Proteomes" id="UP000176997">
    <property type="component" value="Unassembled WGS sequence"/>
</dbReference>
<dbReference type="AlphaFoldDB" id="A0A1G2S6X3"/>
<organism evidence="1 2">
    <name type="scientific">Candidatus Yonathbacteria bacterium RIFCSPHIGHO2_01_FULL_51_10</name>
    <dbReference type="NCBI Taxonomy" id="1802723"/>
    <lineage>
        <taxon>Bacteria</taxon>
        <taxon>Candidatus Yonathiibacteriota</taxon>
    </lineage>
</organism>
<comment type="caution">
    <text evidence="1">The sequence shown here is derived from an EMBL/GenBank/DDBJ whole genome shotgun (WGS) entry which is preliminary data.</text>
</comment>
<reference evidence="1 2" key="1">
    <citation type="journal article" date="2016" name="Nat. Commun.">
        <title>Thousands of microbial genomes shed light on interconnected biogeochemical processes in an aquifer system.</title>
        <authorList>
            <person name="Anantharaman K."/>
            <person name="Brown C.T."/>
            <person name="Hug L.A."/>
            <person name="Sharon I."/>
            <person name="Castelle C.J."/>
            <person name="Probst A.J."/>
            <person name="Thomas B.C."/>
            <person name="Singh A."/>
            <person name="Wilkins M.J."/>
            <person name="Karaoz U."/>
            <person name="Brodie E.L."/>
            <person name="Williams K.H."/>
            <person name="Hubbard S.S."/>
            <person name="Banfield J.F."/>
        </authorList>
    </citation>
    <scope>NUCLEOTIDE SEQUENCE [LARGE SCALE GENOMIC DNA]</scope>
</reference>
<sequence length="156" mass="17752">MSQLQANTITAVLQTLDSFSSLEMIDRRLLVLLLEEGTISRDILLKAADQKLRKVGRTAYVQHITSMVQSTYTIWPDHTLSAEAFAYALAHGEFTKNEERRIRFDHGDTIESFIASSEYAVDHLCQKTVDQWLDITPPPEHKWPKGDHDSYCPGCD</sequence>
<name>A0A1G2S6X3_9BACT</name>